<protein>
    <submittedName>
        <fullName evidence="1">Uncharacterized protein</fullName>
    </submittedName>
</protein>
<name>A0A6M3XU32_9ZZZZ</name>
<reference evidence="1" key="1">
    <citation type="submission" date="2020-03" db="EMBL/GenBank/DDBJ databases">
        <title>The deep terrestrial virosphere.</title>
        <authorList>
            <person name="Holmfeldt K."/>
            <person name="Nilsson E."/>
            <person name="Simone D."/>
            <person name="Lopez-Fernandez M."/>
            <person name="Wu X."/>
            <person name="de Brujin I."/>
            <person name="Lundin D."/>
            <person name="Andersson A."/>
            <person name="Bertilsson S."/>
            <person name="Dopson M."/>
        </authorList>
    </citation>
    <scope>NUCLEOTIDE SEQUENCE</scope>
    <source>
        <strain evidence="1">TM448B02573</strain>
    </source>
</reference>
<dbReference type="EMBL" id="MT144926">
    <property type="protein sequence ID" value="QJI01475.1"/>
    <property type="molecule type" value="Genomic_DNA"/>
</dbReference>
<evidence type="ECO:0000313" key="1">
    <source>
        <dbReference type="EMBL" id="QJI01475.1"/>
    </source>
</evidence>
<dbReference type="AlphaFoldDB" id="A0A6M3XU32"/>
<organism evidence="1">
    <name type="scientific">viral metagenome</name>
    <dbReference type="NCBI Taxonomy" id="1070528"/>
    <lineage>
        <taxon>unclassified sequences</taxon>
        <taxon>metagenomes</taxon>
        <taxon>organismal metagenomes</taxon>
    </lineage>
</organism>
<proteinExistence type="predicted"/>
<gene>
    <name evidence="1" type="ORF">TM448B02573_0009</name>
</gene>
<accession>A0A6M3XU32</accession>
<sequence length="91" mass="10078">MRFGLPWAKKKHYHPDPTLFKYGVCSGCGHLILMGQVRNKVVIVGNKSTGITITHNETYGESCAPPWDAKEIGADGEVRYYKAGVKIEGRV</sequence>